<name>A0ABV1QKZ7_9HYPH</name>
<proteinExistence type="predicted"/>
<evidence type="ECO:0000313" key="1">
    <source>
        <dbReference type="EMBL" id="MER2250016.1"/>
    </source>
</evidence>
<sequence length="158" mass="15660">MQEYGASLGIGFVAGIRSMSACAALTWAASQGRTRGDLIPAGPGARALATTAAAAEMAGDKMPFAPDRRIAPSFALRLVIGAVGGWALAGRQASPEYGALAGVAGAVAGTLLGRAARGGDPHTAAGRSKGLAEDVVAAGLAALVVAYAEPKNRSRTFP</sequence>
<protein>
    <recommendedName>
        <fullName evidence="3">DUF4126 domain-containing protein</fullName>
    </recommendedName>
</protein>
<keyword evidence="2" id="KW-1185">Reference proteome</keyword>
<dbReference type="EMBL" id="JBELQE010000051">
    <property type="protein sequence ID" value="MER2250016.1"/>
    <property type="molecule type" value="Genomic_DNA"/>
</dbReference>
<reference evidence="1 2" key="1">
    <citation type="submission" date="2024-06" db="EMBL/GenBank/DDBJ databases">
        <authorList>
            <person name="Campbell A.G."/>
        </authorList>
    </citation>
    <scope>NUCLEOTIDE SEQUENCE [LARGE SCALE GENOMIC DNA]</scope>
    <source>
        <strain evidence="1 2">EM12</strain>
    </source>
</reference>
<organism evidence="1 2">
    <name type="scientific">Methylorubrum podarium</name>
    <dbReference type="NCBI Taxonomy" id="200476"/>
    <lineage>
        <taxon>Bacteria</taxon>
        <taxon>Pseudomonadati</taxon>
        <taxon>Pseudomonadota</taxon>
        <taxon>Alphaproteobacteria</taxon>
        <taxon>Hyphomicrobiales</taxon>
        <taxon>Methylobacteriaceae</taxon>
        <taxon>Methylorubrum</taxon>
    </lineage>
</organism>
<evidence type="ECO:0008006" key="3">
    <source>
        <dbReference type="Google" id="ProtNLM"/>
    </source>
</evidence>
<evidence type="ECO:0000313" key="2">
    <source>
        <dbReference type="Proteomes" id="UP001480955"/>
    </source>
</evidence>
<gene>
    <name evidence="1" type="ORF">ABS772_08845</name>
</gene>
<dbReference type="Proteomes" id="UP001480955">
    <property type="component" value="Unassembled WGS sequence"/>
</dbReference>
<comment type="caution">
    <text evidence="1">The sequence shown here is derived from an EMBL/GenBank/DDBJ whole genome shotgun (WGS) entry which is preliminary data.</text>
</comment>
<dbReference type="RefSeq" id="WP_350393828.1">
    <property type="nucleotide sequence ID" value="NZ_JBELQE010000051.1"/>
</dbReference>
<accession>A0ABV1QKZ7</accession>